<evidence type="ECO:0000313" key="2">
    <source>
        <dbReference type="Proteomes" id="UP000199309"/>
    </source>
</evidence>
<evidence type="ECO:0000313" key="1">
    <source>
        <dbReference type="EMBL" id="SDM17645.1"/>
    </source>
</evidence>
<name>A0A1G9R5E5_9FIRM</name>
<dbReference type="Gene3D" id="3.60.15.10">
    <property type="entry name" value="Ribonuclease Z/Hydroxyacylglutathione hydrolase-like"/>
    <property type="match status" value="1"/>
</dbReference>
<organism evidence="1 2">
    <name type="scientific">Megasphaera paucivorans</name>
    <dbReference type="NCBI Taxonomy" id="349095"/>
    <lineage>
        <taxon>Bacteria</taxon>
        <taxon>Bacillati</taxon>
        <taxon>Bacillota</taxon>
        <taxon>Negativicutes</taxon>
        <taxon>Veillonellales</taxon>
        <taxon>Veillonellaceae</taxon>
        <taxon>Megasphaera</taxon>
    </lineage>
</organism>
<dbReference type="OrthoDB" id="9789133at2"/>
<dbReference type="RefSeq" id="WP_091647670.1">
    <property type="nucleotide sequence ID" value="NZ_FNHQ01000002.1"/>
</dbReference>
<gene>
    <name evidence="1" type="ORF">SAMN05660299_00377</name>
</gene>
<dbReference type="InterPro" id="IPR036866">
    <property type="entry name" value="RibonucZ/Hydroxyglut_hydro"/>
</dbReference>
<reference evidence="1 2" key="1">
    <citation type="submission" date="2016-10" db="EMBL/GenBank/DDBJ databases">
        <authorList>
            <person name="de Groot N.N."/>
        </authorList>
    </citation>
    <scope>NUCLEOTIDE SEQUENCE [LARGE SCALE GENOMIC DNA]</scope>
    <source>
        <strain evidence="1 2">DSM 16981</strain>
    </source>
</reference>
<dbReference type="AlphaFoldDB" id="A0A1G9R5E5"/>
<protein>
    <recommendedName>
        <fullName evidence="3">Beta-lactamase superfamily domain-containing protein</fullName>
    </recommendedName>
</protein>
<proteinExistence type="predicted"/>
<dbReference type="SUPFAM" id="SSF56281">
    <property type="entry name" value="Metallo-hydrolase/oxidoreductase"/>
    <property type="match status" value="1"/>
</dbReference>
<keyword evidence="2" id="KW-1185">Reference proteome</keyword>
<sequence length="256" mass="29371">MKVTLIGNAGVWLRDTGLSIVIDGLYGKNEFFSDPLHEMDAAAEGTASMFRHIRTLAFTHRHEDHFNAAYVNTYLMHNTVQNVYIPKITEPPNQYEDVGVVVPGRSGARIFSIGERDEEIYYDRISDDSWIIFFKTIHMGGSQYNARHYGIIIISSGYSYLFMADTDWTYAVKNVVQLLKDTTLKAAFVNPLSYMDARGKEWLSYLHVPNVVIYHVPYEESDKSGMRKLVQRELTSPVSRSWRLQALTEKMQTIII</sequence>
<evidence type="ECO:0008006" key="3">
    <source>
        <dbReference type="Google" id="ProtNLM"/>
    </source>
</evidence>
<dbReference type="STRING" id="349095.SAMN05660299_00377"/>
<dbReference type="Proteomes" id="UP000199309">
    <property type="component" value="Unassembled WGS sequence"/>
</dbReference>
<accession>A0A1G9R5E5</accession>
<dbReference type="EMBL" id="FNHQ01000002">
    <property type="protein sequence ID" value="SDM17645.1"/>
    <property type="molecule type" value="Genomic_DNA"/>
</dbReference>